<gene>
    <name evidence="27" type="primary">8236476</name>
    <name evidence="26" type="ORF">Phum_PHUM155150</name>
</gene>
<dbReference type="RefSeq" id="XP_002424824.1">
    <property type="nucleotide sequence ID" value="XM_002424779.1"/>
</dbReference>
<comment type="cofactor">
    <cofactor evidence="3">
        <name>Mg(2+)</name>
        <dbReference type="ChEBI" id="CHEBI:18420"/>
    </cofactor>
</comment>
<proteinExistence type="inferred from homology"/>
<dbReference type="InterPro" id="IPR018297">
    <property type="entry name" value="A/G_cyclase_CS"/>
</dbReference>
<dbReference type="Gene3D" id="3.30.70.1230">
    <property type="entry name" value="Nucleotide cyclase"/>
    <property type="match status" value="2"/>
</dbReference>
<feature type="domain" description="Guanylate cyclase" evidence="25">
    <location>
        <begin position="1139"/>
        <end position="1279"/>
    </location>
</feature>
<reference evidence="26" key="2">
    <citation type="submission" date="2007-04" db="EMBL/GenBank/DDBJ databases">
        <title>The genome of the human body louse.</title>
        <authorList>
            <consortium name="The Human Body Louse Genome Consortium"/>
            <person name="Kirkness E."/>
            <person name="Walenz B."/>
            <person name="Hass B."/>
            <person name="Bruggner R."/>
            <person name="Strausberg R."/>
        </authorList>
    </citation>
    <scope>NUCLEOTIDE SEQUENCE</scope>
    <source>
        <strain evidence="26">USDA</strain>
    </source>
</reference>
<evidence type="ECO:0000256" key="20">
    <source>
        <dbReference type="ARBA" id="ARBA00081225"/>
    </source>
</evidence>
<dbReference type="GO" id="GO:0005886">
    <property type="term" value="C:plasma membrane"/>
    <property type="evidence" value="ECO:0007669"/>
    <property type="project" value="UniProtKB-SubCell"/>
</dbReference>
<dbReference type="GO" id="GO:0006171">
    <property type="term" value="P:cAMP biosynthetic process"/>
    <property type="evidence" value="ECO:0007669"/>
    <property type="project" value="UniProtKB-KW"/>
</dbReference>
<keyword evidence="10" id="KW-0547">Nucleotide-binding</keyword>
<feature type="transmembrane region" description="Helical" evidence="24">
    <location>
        <begin position="93"/>
        <end position="112"/>
    </location>
</feature>
<dbReference type="GO" id="GO:0007189">
    <property type="term" value="P:adenylate cyclase-activating G protein-coupled receptor signaling pathway"/>
    <property type="evidence" value="ECO:0007669"/>
    <property type="project" value="TreeGrafter"/>
</dbReference>
<evidence type="ECO:0000256" key="21">
    <source>
        <dbReference type="ARBA" id="ARBA00081232"/>
    </source>
</evidence>
<evidence type="ECO:0000256" key="19">
    <source>
        <dbReference type="ARBA" id="ARBA00070496"/>
    </source>
</evidence>
<accession>E0VFD0</accession>
<keyword evidence="17" id="KW-0464">Manganese</keyword>
<evidence type="ECO:0000256" key="6">
    <source>
        <dbReference type="ARBA" id="ARBA00022475"/>
    </source>
</evidence>
<keyword evidence="15 24" id="KW-0472">Membrane</keyword>
<dbReference type="HOGENOM" id="CLU_001072_12_0_1"/>
<dbReference type="SUPFAM" id="SSF55073">
    <property type="entry name" value="Nucleotide cyclase"/>
    <property type="match status" value="2"/>
</dbReference>
<keyword evidence="28" id="KW-1185">Reference proteome</keyword>
<keyword evidence="8" id="KW-0479">Metal-binding</keyword>
<protein>
    <recommendedName>
        <fullName evidence="19">Adenylate cyclase type 9</fullName>
        <ecNumber evidence="5">4.6.1.1</ecNumber>
    </recommendedName>
    <alternativeName>
        <fullName evidence="22">ATP pyrophosphate-lyase 9</fullName>
    </alternativeName>
    <alternativeName>
        <fullName evidence="20">Adenylate cyclase type IX</fullName>
    </alternativeName>
    <alternativeName>
        <fullName evidence="21">Adenylyl cyclase 9</fullName>
    </alternativeName>
</protein>
<feature type="domain" description="Guanylate cyclase" evidence="25">
    <location>
        <begin position="327"/>
        <end position="454"/>
    </location>
</feature>
<evidence type="ECO:0000256" key="2">
    <source>
        <dbReference type="ARBA" id="ARBA00001936"/>
    </source>
</evidence>
<evidence type="ECO:0000256" key="1">
    <source>
        <dbReference type="ARBA" id="ARBA00001593"/>
    </source>
</evidence>
<dbReference type="InterPro" id="IPR001054">
    <property type="entry name" value="A/G_cyclase"/>
</dbReference>
<dbReference type="EC" id="4.6.1.1" evidence="5"/>
<evidence type="ECO:0000313" key="28">
    <source>
        <dbReference type="Proteomes" id="UP000009046"/>
    </source>
</evidence>
<dbReference type="CTD" id="8236476"/>
<evidence type="ECO:0000313" key="26">
    <source>
        <dbReference type="EMBL" id="EEB12086.1"/>
    </source>
</evidence>
<evidence type="ECO:0000256" key="23">
    <source>
        <dbReference type="RuleBase" id="RU000405"/>
    </source>
</evidence>
<feature type="transmembrane region" description="Helical" evidence="24">
    <location>
        <begin position="124"/>
        <end position="142"/>
    </location>
</feature>
<dbReference type="GO" id="GO:0046872">
    <property type="term" value="F:metal ion binding"/>
    <property type="evidence" value="ECO:0007669"/>
    <property type="project" value="UniProtKB-KW"/>
</dbReference>
<dbReference type="EnsemblMetazoa" id="PHUM155150-RA">
    <property type="protein sequence ID" value="PHUM155150-PA"/>
    <property type="gene ID" value="PHUM155150"/>
</dbReference>
<dbReference type="KEGG" id="phu:Phum_PHUM155150"/>
<evidence type="ECO:0000256" key="4">
    <source>
        <dbReference type="ARBA" id="ARBA00004651"/>
    </source>
</evidence>
<evidence type="ECO:0000256" key="13">
    <source>
        <dbReference type="ARBA" id="ARBA00022989"/>
    </source>
</evidence>
<sequence length="1326" mass="150863">MNELLKTKKNIIDSTKQVKIISSEGESEDEIQMTLAPYIQTYLAHCSSGGGCGCLPVPFERAARHSWILPSFDSNILEKQFKISSFKQFTKRFRFALIYMMIVSGAWLIFLLCQPYLNNLKFEYIIFAQLFIFAIWILFLTYKKMYEKHDCVIGGITALHLVLTSLIFMLAAGGTTMVSHFTMACSVILSIYTIFPLQPYLSLTICLLFSITFECILATSQKQFILFYYGFVIRILCQVCVHIIGFHILVMTHVRVRGTFMKVGQRLLVQKQLEMEKQLKENIIHSVMPPKVANWLLSGEHGENVRPQDDLGSLFRPFNMSRMDNVSILFADIVGFTKMSSNKTAEEIVDILNDLFERFDDLCIANGCEKISTLGDCYYCVSGCPEPRPDHAKCCVEMGLDMIDAIQEFDIDRGEDVNMRVGVHTGTVLCGIVGTRRFKFDVWSNDVSFANKLESTGLPGRVHISEQTAHFLRDFYSLENYEDLQGVKTYLIKCRTSVIRRGVNVVEMTSSKNLNSNRKSVNFGHQFPSKKNHYLSLLTDARSKFVSLPNVLGSNRTLSGSVEKINYSPWLSFSKLRKNSSSANESSSLRLPSLKNMDEITNSRSSLYKEDVFYKNDDKTEEEVSLCPSLNIRNSGIRNGCNNRRSSIQQQIYLLNGISQSEMVAQKIGSYCNSSQSTLSPLDSESDNEYVIRKPVSDNLSSCFYSLRKQSDLQLVKCIKDLSQNSYIVNVPLDELTLFFKDKKTEEEYRANAHKIDEKKCENLTTLSTSRFNTYFDVFVSCTVFACTTVSLYVLHDPSPYFVGASTLAFLIEFVAFFLCLVHLAKTSSRKIDETTKFLSKKIFNVFSKWYPWHVFGGLQVDGDATATTSMTTTTTTTSLINFDDFLSSNENKKLLLNVELRDPYYTILILIGLIHFCNFTQLNFFMKSILALISGIIYVLLYDKINHGNDGENLKSVIFVSQFLRRNFFGNNTFASDDDESGEKISFSCRELKEILNDLSGNVGGGGGSERSDGEFYVTRDGLKFLEILNERKNESFGKDDWMKNIVDGINGAAFAFDYSEIILNVFIVICLVLLLNREFEISYRFSYYCNTESIKDKMRVQNMKNQADWLLENIIPKHVSIELKNRAKYCKNHSNVGIMFASIVNFNKLYDESYSGGKEYLRVLNELISDFDELLSLKKFENVDKIKTIGSTFMGASGLNPNLRKENKTENEHIFQLMDFALEMYRVVDVFNTDLLGFNLILRVGFNVGEVTAGVIGSSKLFYDIWGDAVNVASRMDSCGVDGRIQVPHSCVKILSEKYNLEHRGQIYIKGKGDTLVYLTNNKW</sequence>
<comment type="catalytic activity">
    <reaction evidence="1">
        <text>ATP = 3',5'-cyclic AMP + diphosphate</text>
        <dbReference type="Rhea" id="RHEA:15389"/>
        <dbReference type="ChEBI" id="CHEBI:30616"/>
        <dbReference type="ChEBI" id="CHEBI:33019"/>
        <dbReference type="ChEBI" id="CHEBI:58165"/>
        <dbReference type="EC" id="4.6.1.1"/>
    </reaction>
</comment>
<dbReference type="EMBL" id="DS235111">
    <property type="protein sequence ID" value="EEB12086.1"/>
    <property type="molecule type" value="Genomic_DNA"/>
</dbReference>
<keyword evidence="12" id="KW-0460">Magnesium</keyword>
<feature type="transmembrane region" description="Helical" evidence="24">
    <location>
        <begin position="151"/>
        <end position="171"/>
    </location>
</feature>
<evidence type="ECO:0000256" key="7">
    <source>
        <dbReference type="ARBA" id="ARBA00022692"/>
    </source>
</evidence>
<evidence type="ECO:0000256" key="24">
    <source>
        <dbReference type="SAM" id="Phobius"/>
    </source>
</evidence>
<comment type="cofactor">
    <cofactor evidence="2">
        <name>Mn(2+)</name>
        <dbReference type="ChEBI" id="CHEBI:29035"/>
    </cofactor>
</comment>
<dbReference type="PANTHER" id="PTHR45627:SF8">
    <property type="entry name" value="ADENYLATE CYCLASE TYPE 9"/>
    <property type="match status" value="1"/>
</dbReference>
<keyword evidence="13 24" id="KW-1133">Transmembrane helix</keyword>
<evidence type="ECO:0000256" key="16">
    <source>
        <dbReference type="ARBA" id="ARBA00023180"/>
    </source>
</evidence>
<dbReference type="Pfam" id="PF00211">
    <property type="entry name" value="Guanylate_cyc"/>
    <property type="match status" value="2"/>
</dbReference>
<dbReference type="FunFam" id="3.30.70.1230:FF:000008">
    <property type="entry name" value="Adenylate cyclase type 9"/>
    <property type="match status" value="1"/>
</dbReference>
<dbReference type="PROSITE" id="PS00452">
    <property type="entry name" value="GUANYLATE_CYCLASE_1"/>
    <property type="match status" value="1"/>
</dbReference>
<feature type="transmembrane region" description="Helical" evidence="24">
    <location>
        <begin position="1054"/>
        <end position="1077"/>
    </location>
</feature>
<dbReference type="STRING" id="121224.E0VFD0"/>
<dbReference type="EMBL" id="AAZO01001810">
    <property type="status" value="NOT_ANNOTATED_CDS"/>
    <property type="molecule type" value="Genomic_DNA"/>
</dbReference>
<dbReference type="FunCoup" id="E0VFD0">
    <property type="interactions" value="226"/>
</dbReference>
<evidence type="ECO:0000256" key="5">
    <source>
        <dbReference type="ARBA" id="ARBA00012201"/>
    </source>
</evidence>
<evidence type="ECO:0000256" key="12">
    <source>
        <dbReference type="ARBA" id="ARBA00022842"/>
    </source>
</evidence>
<evidence type="ECO:0000256" key="18">
    <source>
        <dbReference type="ARBA" id="ARBA00023239"/>
    </source>
</evidence>
<dbReference type="eggNOG" id="KOG3618">
    <property type="taxonomic scope" value="Eukaryota"/>
</dbReference>
<dbReference type="FunFam" id="3.30.70.1230:FF:000014">
    <property type="entry name" value="adenylate cyclase type 9"/>
    <property type="match status" value="1"/>
</dbReference>
<evidence type="ECO:0000256" key="22">
    <source>
        <dbReference type="ARBA" id="ARBA00081427"/>
    </source>
</evidence>
<reference evidence="26" key="1">
    <citation type="submission" date="2007-04" db="EMBL/GenBank/DDBJ databases">
        <title>Annotation of Pediculus humanus corporis strain USDA.</title>
        <authorList>
            <person name="Kirkness E."/>
            <person name="Hannick L."/>
            <person name="Hass B."/>
            <person name="Bruggner R."/>
            <person name="Lawson D."/>
            <person name="Bidwell S."/>
            <person name="Joardar V."/>
            <person name="Caler E."/>
            <person name="Walenz B."/>
            <person name="Inman J."/>
            <person name="Schobel S."/>
            <person name="Galinsky K."/>
            <person name="Amedeo P."/>
            <person name="Strausberg R."/>
        </authorList>
    </citation>
    <scope>NUCLEOTIDE SEQUENCE</scope>
    <source>
        <strain evidence="26">USDA</strain>
    </source>
</reference>
<dbReference type="VEuPathDB" id="VectorBase:PHUM155150"/>
<keyword evidence="14" id="KW-0115">cAMP biosynthesis</keyword>
<keyword evidence="9" id="KW-0677">Repeat</keyword>
<keyword evidence="18 23" id="KW-0456">Lyase</keyword>
<feature type="transmembrane region" description="Helical" evidence="24">
    <location>
        <begin position="775"/>
        <end position="795"/>
    </location>
</feature>
<dbReference type="CDD" id="cd07302">
    <property type="entry name" value="CHD"/>
    <property type="match status" value="2"/>
</dbReference>
<feature type="transmembrane region" description="Helical" evidence="24">
    <location>
        <begin position="200"/>
        <end position="220"/>
    </location>
</feature>
<dbReference type="GO" id="GO:0035556">
    <property type="term" value="P:intracellular signal transduction"/>
    <property type="evidence" value="ECO:0007669"/>
    <property type="project" value="InterPro"/>
</dbReference>
<dbReference type="PROSITE" id="PS50125">
    <property type="entry name" value="GUANYLATE_CYCLASE_2"/>
    <property type="match status" value="2"/>
</dbReference>
<keyword evidence="16" id="KW-0325">Glycoprotein</keyword>
<evidence type="ECO:0000256" key="9">
    <source>
        <dbReference type="ARBA" id="ARBA00022737"/>
    </source>
</evidence>
<dbReference type="OrthoDB" id="10035433at2759"/>
<comment type="similarity">
    <text evidence="23">Belongs to the adenylyl cyclase class-4/guanylyl cyclase family.</text>
</comment>
<evidence type="ECO:0000313" key="27">
    <source>
        <dbReference type="EnsemblMetazoa" id="PHUM155150-PA"/>
    </source>
</evidence>
<keyword evidence="6" id="KW-1003">Cell membrane</keyword>
<dbReference type="InParanoid" id="E0VFD0"/>
<evidence type="ECO:0000256" key="17">
    <source>
        <dbReference type="ARBA" id="ARBA00023211"/>
    </source>
</evidence>
<dbReference type="GO" id="GO:0005524">
    <property type="term" value="F:ATP binding"/>
    <property type="evidence" value="ECO:0007669"/>
    <property type="project" value="UniProtKB-KW"/>
</dbReference>
<dbReference type="SMART" id="SM00044">
    <property type="entry name" value="CYCc"/>
    <property type="match status" value="2"/>
</dbReference>
<dbReference type="Proteomes" id="UP000009046">
    <property type="component" value="Unassembled WGS sequence"/>
</dbReference>
<dbReference type="PANTHER" id="PTHR45627">
    <property type="entry name" value="ADENYLATE CYCLASE TYPE 1"/>
    <property type="match status" value="1"/>
</dbReference>
<evidence type="ECO:0000256" key="11">
    <source>
        <dbReference type="ARBA" id="ARBA00022840"/>
    </source>
</evidence>
<evidence type="ECO:0000256" key="14">
    <source>
        <dbReference type="ARBA" id="ARBA00022998"/>
    </source>
</evidence>
<dbReference type="GO" id="GO:0004016">
    <property type="term" value="F:adenylate cyclase activity"/>
    <property type="evidence" value="ECO:0007669"/>
    <property type="project" value="UniProtKB-EC"/>
</dbReference>
<keyword evidence="7 24" id="KW-0812">Transmembrane</keyword>
<feature type="transmembrane region" description="Helical" evidence="24">
    <location>
        <begin position="226"/>
        <end position="252"/>
    </location>
</feature>
<evidence type="ECO:0000256" key="15">
    <source>
        <dbReference type="ARBA" id="ARBA00023136"/>
    </source>
</evidence>
<feature type="transmembrane region" description="Helical" evidence="24">
    <location>
        <begin position="904"/>
        <end position="923"/>
    </location>
</feature>
<name>E0VFD0_PEDHC</name>
<dbReference type="InterPro" id="IPR029787">
    <property type="entry name" value="Nucleotide_cyclase"/>
</dbReference>
<dbReference type="OMA" id="FTAMPPG"/>
<dbReference type="GeneID" id="8236476"/>
<keyword evidence="11" id="KW-0067">ATP-binding</keyword>
<organism>
    <name type="scientific">Pediculus humanus subsp. corporis</name>
    <name type="common">Body louse</name>
    <dbReference type="NCBI Taxonomy" id="121224"/>
    <lineage>
        <taxon>Eukaryota</taxon>
        <taxon>Metazoa</taxon>
        <taxon>Ecdysozoa</taxon>
        <taxon>Arthropoda</taxon>
        <taxon>Hexapoda</taxon>
        <taxon>Insecta</taxon>
        <taxon>Pterygota</taxon>
        <taxon>Neoptera</taxon>
        <taxon>Paraneoptera</taxon>
        <taxon>Psocodea</taxon>
        <taxon>Troctomorpha</taxon>
        <taxon>Phthiraptera</taxon>
        <taxon>Anoplura</taxon>
        <taxon>Pediculidae</taxon>
        <taxon>Pediculus</taxon>
    </lineage>
</organism>
<feature type="transmembrane region" description="Helical" evidence="24">
    <location>
        <begin position="801"/>
        <end position="822"/>
    </location>
</feature>
<comment type="subcellular location">
    <subcellularLocation>
        <location evidence="4">Cell membrane</location>
        <topology evidence="4">Multi-pass membrane protein</topology>
    </subcellularLocation>
</comment>
<evidence type="ECO:0000256" key="3">
    <source>
        <dbReference type="ARBA" id="ARBA00001946"/>
    </source>
</evidence>
<evidence type="ECO:0000256" key="10">
    <source>
        <dbReference type="ARBA" id="ARBA00022741"/>
    </source>
</evidence>
<evidence type="ECO:0000256" key="8">
    <source>
        <dbReference type="ARBA" id="ARBA00022723"/>
    </source>
</evidence>
<evidence type="ECO:0000259" key="25">
    <source>
        <dbReference type="PROSITE" id="PS50125"/>
    </source>
</evidence>
<reference evidence="27" key="3">
    <citation type="submission" date="2020-05" db="UniProtKB">
        <authorList>
            <consortium name="EnsemblMetazoa"/>
        </authorList>
    </citation>
    <scope>IDENTIFICATION</scope>
    <source>
        <strain evidence="27">USDA</strain>
    </source>
</reference>